<reference evidence="1 2" key="1">
    <citation type="submission" date="2016-04" db="EMBL/GenBank/DDBJ databases">
        <title>Genome analyses suggest a sexual origin of heterokaryosis in a supposedly ancient asexual fungus.</title>
        <authorList>
            <person name="Ropars J."/>
            <person name="Sedzielewska K."/>
            <person name="Noel J."/>
            <person name="Charron P."/>
            <person name="Farinelli L."/>
            <person name="Marton T."/>
            <person name="Kruger M."/>
            <person name="Pelin A."/>
            <person name="Brachmann A."/>
            <person name="Corradi N."/>
        </authorList>
    </citation>
    <scope>NUCLEOTIDE SEQUENCE [LARGE SCALE GENOMIC DNA]</scope>
    <source>
        <strain evidence="1 2">C2</strain>
    </source>
</reference>
<dbReference type="AlphaFoldDB" id="A0A2N1NCC7"/>
<evidence type="ECO:0000313" key="1">
    <source>
        <dbReference type="EMBL" id="PKK71542.1"/>
    </source>
</evidence>
<proteinExistence type="predicted"/>
<comment type="caution">
    <text evidence="1">The sequence shown here is derived from an EMBL/GenBank/DDBJ whole genome shotgun (WGS) entry which is preliminary data.</text>
</comment>
<gene>
    <name evidence="1" type="ORF">RhiirC2_778291</name>
</gene>
<organism evidence="1 2">
    <name type="scientific">Rhizophagus irregularis</name>
    <dbReference type="NCBI Taxonomy" id="588596"/>
    <lineage>
        <taxon>Eukaryota</taxon>
        <taxon>Fungi</taxon>
        <taxon>Fungi incertae sedis</taxon>
        <taxon>Mucoromycota</taxon>
        <taxon>Glomeromycotina</taxon>
        <taxon>Glomeromycetes</taxon>
        <taxon>Glomerales</taxon>
        <taxon>Glomeraceae</taxon>
        <taxon>Rhizophagus</taxon>
    </lineage>
</organism>
<protein>
    <submittedName>
        <fullName evidence="1">Uncharacterized protein</fullName>
    </submittedName>
</protein>
<reference evidence="1 2" key="2">
    <citation type="submission" date="2017-10" db="EMBL/GenBank/DDBJ databases">
        <title>Extensive intraspecific genome diversity in a model arbuscular mycorrhizal fungus.</title>
        <authorList>
            <person name="Chen E.C.H."/>
            <person name="Morin E."/>
            <person name="Baudet D."/>
            <person name="Noel J."/>
            <person name="Ndikumana S."/>
            <person name="Charron P."/>
            <person name="St-Onge C."/>
            <person name="Giorgi J."/>
            <person name="Grigoriev I.V."/>
            <person name="Roux C."/>
            <person name="Martin F.M."/>
            <person name="Corradi N."/>
        </authorList>
    </citation>
    <scope>NUCLEOTIDE SEQUENCE [LARGE SCALE GENOMIC DNA]</scope>
    <source>
        <strain evidence="1 2">C2</strain>
    </source>
</reference>
<sequence length="71" mass="8264">MRPEYEIKLLAMKTPAGSRTRFQQSMLGDYQATRKLIRTNKKKGASGDDDFDYLHGVLTSARDWRFLFFTS</sequence>
<name>A0A2N1NCC7_9GLOM</name>
<dbReference type="Proteomes" id="UP000233469">
    <property type="component" value="Unassembled WGS sequence"/>
</dbReference>
<accession>A0A2N1NCC7</accession>
<dbReference type="EMBL" id="LLXL01000511">
    <property type="protein sequence ID" value="PKK71542.1"/>
    <property type="molecule type" value="Genomic_DNA"/>
</dbReference>
<evidence type="ECO:0000313" key="2">
    <source>
        <dbReference type="Proteomes" id="UP000233469"/>
    </source>
</evidence>